<gene>
    <name evidence="1" type="ORF">QE152_g19558</name>
</gene>
<dbReference type="GO" id="GO:0005739">
    <property type="term" value="C:mitochondrion"/>
    <property type="evidence" value="ECO:0007669"/>
    <property type="project" value="TreeGrafter"/>
</dbReference>
<dbReference type="PANTHER" id="PTHR12001">
    <property type="entry name" value="GERANYLGERANYL PYROPHOSPHATE SYNTHASE"/>
    <property type="match status" value="1"/>
</dbReference>
<comment type="caution">
    <text evidence="1">The sequence shown here is derived from an EMBL/GenBank/DDBJ whole genome shotgun (WGS) entry which is preliminary data.</text>
</comment>
<organism evidence="1 2">
    <name type="scientific">Popillia japonica</name>
    <name type="common">Japanese beetle</name>
    <dbReference type="NCBI Taxonomy" id="7064"/>
    <lineage>
        <taxon>Eukaryota</taxon>
        <taxon>Metazoa</taxon>
        <taxon>Ecdysozoa</taxon>
        <taxon>Arthropoda</taxon>
        <taxon>Hexapoda</taxon>
        <taxon>Insecta</taxon>
        <taxon>Pterygota</taxon>
        <taxon>Neoptera</taxon>
        <taxon>Endopterygota</taxon>
        <taxon>Coleoptera</taxon>
        <taxon>Polyphaga</taxon>
        <taxon>Scarabaeiformia</taxon>
        <taxon>Scarabaeidae</taxon>
        <taxon>Rutelinae</taxon>
        <taxon>Popillia</taxon>
    </lineage>
</organism>
<name>A0AAW1KSH0_POPJA</name>
<sequence length="453" mass="51731">MSSLESENELSNTPLNIIQLAANSTDNLLPEKSRERLPEKSRERYEKILIITCLLFFMMNRIVRISGCNQSLRIISKRRYCLTLNLSEIQENQEKLLNEAERILGDKSFKNVQEKLLNEAERILGDKSFKNVHWLIPDNAVNLASHMQKEKLVNHPVSDVLRSIASKCDITLGMVAMLLSKITEVDINESKYENNYVNEILQVHYSLAKVTEMFSLSMRVHRSLSFKESIYRDHGNKVAILIGDYLLGQSFNELASLRNYEVLEFMASALRDLIMGQYFGPRDKSNKPCPVGPQIAKGNISFLDTFSCDPIDIFGSIYDRKSEWFLRNTLGDGSLLGKTCFCILKSAGYSQELQNVAYSFGKYFSLAQQALQDIMDFYSETDAVNLTGLPVLLHLQKDEKLMVREKVLRGTAIQEAFIVKTQCTDAVFNILNNFEACEAHNLLQDMIKYLKHV</sequence>
<dbReference type="GO" id="GO:1990234">
    <property type="term" value="C:transferase complex"/>
    <property type="evidence" value="ECO:0007669"/>
    <property type="project" value="TreeGrafter"/>
</dbReference>
<dbReference type="GO" id="GO:0006744">
    <property type="term" value="P:ubiquinone biosynthetic process"/>
    <property type="evidence" value="ECO:0007669"/>
    <property type="project" value="TreeGrafter"/>
</dbReference>
<dbReference type="GO" id="GO:0004659">
    <property type="term" value="F:prenyltransferase activity"/>
    <property type="evidence" value="ECO:0007669"/>
    <property type="project" value="TreeGrafter"/>
</dbReference>
<dbReference type="Gene3D" id="1.10.600.10">
    <property type="entry name" value="Farnesyl Diphosphate Synthase"/>
    <property type="match status" value="1"/>
</dbReference>
<evidence type="ECO:0000313" key="2">
    <source>
        <dbReference type="Proteomes" id="UP001458880"/>
    </source>
</evidence>
<evidence type="ECO:0000313" key="1">
    <source>
        <dbReference type="EMBL" id="KAK9722648.1"/>
    </source>
</evidence>
<keyword evidence="2" id="KW-1185">Reference proteome</keyword>
<dbReference type="PANTHER" id="PTHR12001:SF55">
    <property type="entry name" value="ALL TRANS-POLYPRENYL-DIPHOSPHATE SYNTHASE PDSS2"/>
    <property type="match status" value="1"/>
</dbReference>
<dbReference type="GO" id="GO:0008299">
    <property type="term" value="P:isoprenoid biosynthetic process"/>
    <property type="evidence" value="ECO:0007669"/>
    <property type="project" value="TreeGrafter"/>
</dbReference>
<dbReference type="AlphaFoldDB" id="A0AAW1KSH0"/>
<protein>
    <submittedName>
        <fullName evidence="1">Polyprenyl synthetase</fullName>
    </submittedName>
</protein>
<dbReference type="SUPFAM" id="SSF48576">
    <property type="entry name" value="Terpenoid synthases"/>
    <property type="match status" value="1"/>
</dbReference>
<accession>A0AAW1KSH0</accession>
<dbReference type="Proteomes" id="UP001458880">
    <property type="component" value="Unassembled WGS sequence"/>
</dbReference>
<proteinExistence type="predicted"/>
<reference evidence="1 2" key="1">
    <citation type="journal article" date="2024" name="BMC Genomics">
        <title>De novo assembly and annotation of Popillia japonica's genome with initial clues to its potential as an invasive pest.</title>
        <authorList>
            <person name="Cucini C."/>
            <person name="Boschi S."/>
            <person name="Funari R."/>
            <person name="Cardaioli E."/>
            <person name="Iannotti N."/>
            <person name="Marturano G."/>
            <person name="Paoli F."/>
            <person name="Bruttini M."/>
            <person name="Carapelli A."/>
            <person name="Frati F."/>
            <person name="Nardi F."/>
        </authorList>
    </citation>
    <scope>NUCLEOTIDE SEQUENCE [LARGE SCALE GENOMIC DNA]</scope>
    <source>
        <strain evidence="1">DMR45628</strain>
    </source>
</reference>
<dbReference type="EMBL" id="JASPKY010000186">
    <property type="protein sequence ID" value="KAK9722648.1"/>
    <property type="molecule type" value="Genomic_DNA"/>
</dbReference>
<dbReference type="InterPro" id="IPR008949">
    <property type="entry name" value="Isoprenoid_synthase_dom_sf"/>
</dbReference>